<dbReference type="Gene3D" id="1.20.120.1630">
    <property type="match status" value="1"/>
</dbReference>
<dbReference type="PANTHER" id="PTHR21257:SF38">
    <property type="entry name" value="7-DEHYDROCHOLESTEROL REDUCTASE"/>
    <property type="match status" value="1"/>
</dbReference>
<evidence type="ECO:0000256" key="15">
    <source>
        <dbReference type="ARBA" id="ARBA00023221"/>
    </source>
</evidence>
<evidence type="ECO:0000256" key="2">
    <source>
        <dbReference type="ARBA" id="ARBA00005402"/>
    </source>
</evidence>
<comment type="subcellular location">
    <subcellularLocation>
        <location evidence="1">Membrane</location>
        <topology evidence="1">Multi-pass membrane protein</topology>
    </subcellularLocation>
</comment>
<keyword evidence="5 20" id="KW-0812">Transmembrane</keyword>
<evidence type="ECO:0000256" key="18">
    <source>
        <dbReference type="ARBA" id="ARBA00047795"/>
    </source>
</evidence>
<evidence type="ECO:0000256" key="19">
    <source>
        <dbReference type="ARBA" id="ARBA00047826"/>
    </source>
</evidence>
<evidence type="ECO:0000256" key="5">
    <source>
        <dbReference type="ARBA" id="ARBA00022692"/>
    </source>
</evidence>
<comment type="similarity">
    <text evidence="2">Belongs to the ERG4/ERG24 family.</text>
</comment>
<evidence type="ECO:0000256" key="16">
    <source>
        <dbReference type="ARBA" id="ARBA00038851"/>
    </source>
</evidence>
<evidence type="ECO:0000256" key="17">
    <source>
        <dbReference type="ARBA" id="ARBA00042688"/>
    </source>
</evidence>
<dbReference type="WBParaSite" id="DME_0000954601-mRNA-1">
    <property type="protein sequence ID" value="DME_0000954601-mRNA-1"/>
    <property type="gene ID" value="DME_0000954601"/>
</dbReference>
<accession>A0A0N4UNQ0</accession>
<keyword evidence="9 20" id="KW-1133">Transmembrane helix</keyword>
<keyword evidence="6" id="KW-0152">Cholesterol biosynthesis</keyword>
<keyword evidence="13 20" id="KW-0472">Membrane</keyword>
<keyword evidence="14" id="KW-1207">Sterol metabolism</keyword>
<evidence type="ECO:0000256" key="4">
    <source>
        <dbReference type="ARBA" id="ARBA00022548"/>
    </source>
</evidence>
<keyword evidence="15" id="KW-0753">Steroid metabolism</keyword>
<dbReference type="InterPro" id="IPR001171">
    <property type="entry name" value="ERG24_DHCR-like"/>
</dbReference>
<evidence type="ECO:0000256" key="20">
    <source>
        <dbReference type="SAM" id="Phobius"/>
    </source>
</evidence>
<comment type="catalytic activity">
    <reaction evidence="18">
        <text>cholesterol + NADP(+) = 7-dehydrocholesterol + NADPH + H(+)</text>
        <dbReference type="Rhea" id="RHEA:23984"/>
        <dbReference type="ChEBI" id="CHEBI:15378"/>
        <dbReference type="ChEBI" id="CHEBI:16113"/>
        <dbReference type="ChEBI" id="CHEBI:17759"/>
        <dbReference type="ChEBI" id="CHEBI:57783"/>
        <dbReference type="ChEBI" id="CHEBI:58349"/>
        <dbReference type="EC" id="1.3.1.21"/>
    </reaction>
    <physiologicalReaction direction="right-to-left" evidence="18">
        <dbReference type="Rhea" id="RHEA:23986"/>
    </physiologicalReaction>
</comment>
<comment type="catalytic activity">
    <reaction evidence="19">
        <text>7-dehydrodesmosterol + NADPH + H(+) = desmosterol + NADP(+)</text>
        <dbReference type="Rhea" id="RHEA:46740"/>
        <dbReference type="ChEBI" id="CHEBI:15378"/>
        <dbReference type="ChEBI" id="CHEBI:17737"/>
        <dbReference type="ChEBI" id="CHEBI:27910"/>
        <dbReference type="ChEBI" id="CHEBI:57783"/>
        <dbReference type="ChEBI" id="CHEBI:58349"/>
    </reaction>
    <physiologicalReaction direction="left-to-right" evidence="19">
        <dbReference type="Rhea" id="RHEA:46741"/>
    </physiologicalReaction>
</comment>
<feature type="transmembrane region" description="Helical" evidence="20">
    <location>
        <begin position="185"/>
        <end position="203"/>
    </location>
</feature>
<evidence type="ECO:0000256" key="9">
    <source>
        <dbReference type="ARBA" id="ARBA00022989"/>
    </source>
</evidence>
<dbReference type="GO" id="GO:0005789">
    <property type="term" value="C:endoplasmic reticulum membrane"/>
    <property type="evidence" value="ECO:0007669"/>
    <property type="project" value="TreeGrafter"/>
</dbReference>
<dbReference type="PANTHER" id="PTHR21257">
    <property type="entry name" value="DELTA(14)-STEROL REDUCTASE"/>
    <property type="match status" value="1"/>
</dbReference>
<keyword evidence="10" id="KW-0560">Oxidoreductase</keyword>
<evidence type="ECO:0000256" key="12">
    <source>
        <dbReference type="ARBA" id="ARBA00023098"/>
    </source>
</evidence>
<feature type="transmembrane region" description="Helical" evidence="20">
    <location>
        <begin position="25"/>
        <end position="48"/>
    </location>
</feature>
<sequence>LGILALWQIVKHGVSDKLITLIRAFYWHIIAQFVNTFPSCLLVVLFFIMGSTLGFYRATIFYSNWISIISLLNIVSLLITFILYVRRQTSDFFNSIDFYYGTELTPTILDIDIKHFVTYRISFTLWAIYIISAYHYSKSIRGQISLELIACAILQLIYIARTLWFEHFHYSQLDAQVDKAGFCRIWRGMVLLPTLYVTPISLLARNQSVLPKPLSVLLFLMGLTAIYVNTDINQQRYNFRIGNGNVKIWGKDPFFIAAKFRRENGDFGTNLLLGSGWWGLSRHPNYLAEWLSFMFWSLLQGSTTIIPYSPLIYLAIFLYLRTVHDEIRCLGKYGNYWLQHSNRVNFMLIPSIY</sequence>
<feature type="transmembrane region" description="Helical" evidence="20">
    <location>
        <begin position="210"/>
        <end position="228"/>
    </location>
</feature>
<dbReference type="AlphaFoldDB" id="A0A0N4UNQ0"/>
<evidence type="ECO:0000313" key="21">
    <source>
        <dbReference type="Proteomes" id="UP000038040"/>
    </source>
</evidence>
<feature type="transmembrane region" description="Helical" evidence="20">
    <location>
        <begin position="60"/>
        <end position="85"/>
    </location>
</feature>
<evidence type="ECO:0000256" key="14">
    <source>
        <dbReference type="ARBA" id="ARBA00023166"/>
    </source>
</evidence>
<evidence type="ECO:0000256" key="10">
    <source>
        <dbReference type="ARBA" id="ARBA00023002"/>
    </source>
</evidence>
<dbReference type="EC" id="1.3.1.21" evidence="16"/>
<dbReference type="GO" id="GO:0047598">
    <property type="term" value="F:7-dehydrocholesterol reductase activity"/>
    <property type="evidence" value="ECO:0007669"/>
    <property type="project" value="UniProtKB-EC"/>
</dbReference>
<evidence type="ECO:0000256" key="1">
    <source>
        <dbReference type="ARBA" id="ARBA00004141"/>
    </source>
</evidence>
<feature type="transmembrane region" description="Helical" evidence="20">
    <location>
        <begin position="148"/>
        <end position="165"/>
    </location>
</feature>
<evidence type="ECO:0000256" key="3">
    <source>
        <dbReference type="ARBA" id="ARBA00022516"/>
    </source>
</evidence>
<name>A0A0N4UNQ0_DRAME</name>
<keyword evidence="8" id="KW-0752">Steroid biosynthesis</keyword>
<dbReference type="Proteomes" id="UP000038040">
    <property type="component" value="Unplaced"/>
</dbReference>
<evidence type="ECO:0000256" key="8">
    <source>
        <dbReference type="ARBA" id="ARBA00022955"/>
    </source>
</evidence>
<feature type="transmembrane region" description="Helical" evidence="20">
    <location>
        <begin position="117"/>
        <end position="136"/>
    </location>
</feature>
<evidence type="ECO:0000256" key="13">
    <source>
        <dbReference type="ARBA" id="ARBA00023136"/>
    </source>
</evidence>
<proteinExistence type="inferred from homology"/>
<keyword evidence="3" id="KW-0444">Lipid biosynthesis</keyword>
<evidence type="ECO:0000256" key="6">
    <source>
        <dbReference type="ARBA" id="ARBA00022778"/>
    </source>
</evidence>
<keyword evidence="11" id="KW-0756">Sterol biosynthesis</keyword>
<keyword evidence="4" id="KW-0153">Cholesterol metabolism</keyword>
<evidence type="ECO:0000256" key="11">
    <source>
        <dbReference type="ARBA" id="ARBA00023011"/>
    </source>
</evidence>
<dbReference type="Pfam" id="PF01222">
    <property type="entry name" value="ERG4_ERG24"/>
    <property type="match status" value="1"/>
</dbReference>
<protein>
    <recommendedName>
        <fullName evidence="16">7-dehydrocholesterol reductase</fullName>
        <ecNumber evidence="16">1.3.1.21</ecNumber>
    </recommendedName>
    <alternativeName>
        <fullName evidence="17">Sterol Delta(7)-reductase</fullName>
    </alternativeName>
</protein>
<feature type="transmembrane region" description="Helical" evidence="20">
    <location>
        <begin position="293"/>
        <end position="320"/>
    </location>
</feature>
<reference evidence="22" key="1">
    <citation type="submission" date="2017-02" db="UniProtKB">
        <authorList>
            <consortium name="WormBaseParasite"/>
        </authorList>
    </citation>
    <scope>IDENTIFICATION</scope>
</reference>
<dbReference type="GO" id="GO:0006695">
    <property type="term" value="P:cholesterol biosynthetic process"/>
    <property type="evidence" value="ECO:0007669"/>
    <property type="project" value="UniProtKB-KW"/>
</dbReference>
<keyword evidence="12" id="KW-0443">Lipid metabolism</keyword>
<dbReference type="GO" id="GO:0016132">
    <property type="term" value="P:brassinosteroid biosynthetic process"/>
    <property type="evidence" value="ECO:0007669"/>
    <property type="project" value="TreeGrafter"/>
</dbReference>
<evidence type="ECO:0000256" key="7">
    <source>
        <dbReference type="ARBA" id="ARBA00022857"/>
    </source>
</evidence>
<organism evidence="21 22">
    <name type="scientific">Dracunculus medinensis</name>
    <name type="common">Guinea worm</name>
    <dbReference type="NCBI Taxonomy" id="318479"/>
    <lineage>
        <taxon>Eukaryota</taxon>
        <taxon>Metazoa</taxon>
        <taxon>Ecdysozoa</taxon>
        <taxon>Nematoda</taxon>
        <taxon>Chromadorea</taxon>
        <taxon>Rhabditida</taxon>
        <taxon>Spirurina</taxon>
        <taxon>Dracunculoidea</taxon>
        <taxon>Dracunculidae</taxon>
        <taxon>Dracunculus</taxon>
    </lineage>
</organism>
<keyword evidence="7" id="KW-0521">NADP</keyword>
<evidence type="ECO:0000313" key="22">
    <source>
        <dbReference type="WBParaSite" id="DME_0000954601-mRNA-1"/>
    </source>
</evidence>